<gene>
    <name evidence="4" type="ORF">WG66_14794</name>
</gene>
<dbReference type="eggNOG" id="KOG1546">
    <property type="taxonomic scope" value="Eukaryota"/>
</dbReference>
<evidence type="ECO:0000313" key="4">
    <source>
        <dbReference type="EMBL" id="KTB32640.1"/>
    </source>
</evidence>
<organism evidence="4 5">
    <name type="scientific">Moniliophthora roreri</name>
    <name type="common">Frosty pod rot fungus</name>
    <name type="synonym">Monilia roreri</name>
    <dbReference type="NCBI Taxonomy" id="221103"/>
    <lineage>
        <taxon>Eukaryota</taxon>
        <taxon>Fungi</taxon>
        <taxon>Dikarya</taxon>
        <taxon>Basidiomycota</taxon>
        <taxon>Agaricomycotina</taxon>
        <taxon>Agaricomycetes</taxon>
        <taxon>Agaricomycetidae</taxon>
        <taxon>Agaricales</taxon>
        <taxon>Marasmiineae</taxon>
        <taxon>Marasmiaceae</taxon>
        <taxon>Moniliophthora</taxon>
    </lineage>
</organism>
<dbReference type="PANTHER" id="PTHR48104">
    <property type="entry name" value="METACASPASE-4"/>
    <property type="match status" value="1"/>
</dbReference>
<sequence>MQVNHLTRSQPIPIRKRALLIGIRYENEHVLMGSHNDVDGWKKLLVDSYGYREEDVIVMKDTKAEIGSRLYPNHANITRVLADEFILKNKENVSYFFLYSGHSGQTDCFDGTEEDNKNELIIPVDAIDDPDHERTILDDDLKRYLVNALPPHCKLVAVLDACHSGTLMDLNHYRCNRVIKPSSNVRRVQRALYETRSHFAGPLLNDSTVALADVLQCANQIDTAKTTKATKCTGLCPRSRTDRADVICISACRDRESAWEDHKKDGASVARAMLKYLRHDPTPTYKDLMRGIADRIQAQNIERKSYDTESDDEEDNKRNEQNPELSSQVPLHMDDRLYP</sequence>
<comment type="caution">
    <text evidence="4">The sequence shown here is derived from an EMBL/GenBank/DDBJ whole genome shotgun (WGS) entry which is preliminary data.</text>
</comment>
<evidence type="ECO:0000313" key="5">
    <source>
        <dbReference type="Proteomes" id="UP000054988"/>
    </source>
</evidence>
<feature type="region of interest" description="Disordered" evidence="2">
    <location>
        <begin position="299"/>
        <end position="339"/>
    </location>
</feature>
<name>A0A0W0F8H7_MONRR</name>
<comment type="similarity">
    <text evidence="1">Belongs to the peptidase C14B family.</text>
</comment>
<evidence type="ECO:0000256" key="2">
    <source>
        <dbReference type="SAM" id="MobiDB-lite"/>
    </source>
</evidence>
<evidence type="ECO:0000259" key="3">
    <source>
        <dbReference type="Pfam" id="PF00656"/>
    </source>
</evidence>
<evidence type="ECO:0000256" key="1">
    <source>
        <dbReference type="ARBA" id="ARBA00009005"/>
    </source>
</evidence>
<feature type="domain" description="Peptidase C14 caspase" evidence="3">
    <location>
        <begin position="15"/>
        <end position="327"/>
    </location>
</feature>
<protein>
    <recommendedName>
        <fullName evidence="3">Peptidase C14 caspase domain-containing protein</fullName>
    </recommendedName>
</protein>
<dbReference type="PANTHER" id="PTHR48104:SF30">
    <property type="entry name" value="METACASPASE-1"/>
    <property type="match status" value="1"/>
</dbReference>
<dbReference type="GO" id="GO:0004197">
    <property type="term" value="F:cysteine-type endopeptidase activity"/>
    <property type="evidence" value="ECO:0007669"/>
    <property type="project" value="InterPro"/>
</dbReference>
<dbReference type="Proteomes" id="UP000054988">
    <property type="component" value="Unassembled WGS sequence"/>
</dbReference>
<reference evidence="4 5" key="1">
    <citation type="submission" date="2015-12" db="EMBL/GenBank/DDBJ databases">
        <title>Draft genome sequence of Moniliophthora roreri, the causal agent of frosty pod rot of cacao.</title>
        <authorList>
            <person name="Aime M.C."/>
            <person name="Diaz-Valderrama J.R."/>
            <person name="Kijpornyongpan T."/>
            <person name="Phillips-Mora W."/>
        </authorList>
    </citation>
    <scope>NUCLEOTIDE SEQUENCE [LARGE SCALE GENOMIC DNA]</scope>
    <source>
        <strain evidence="4 5">MCA 2952</strain>
    </source>
</reference>
<dbReference type="Gene3D" id="3.40.50.12660">
    <property type="match status" value="2"/>
</dbReference>
<accession>A0A0W0F8H7</accession>
<dbReference type="AlphaFoldDB" id="A0A0W0F8H7"/>
<dbReference type="GO" id="GO:0005737">
    <property type="term" value="C:cytoplasm"/>
    <property type="evidence" value="ECO:0007669"/>
    <property type="project" value="TreeGrafter"/>
</dbReference>
<dbReference type="GO" id="GO:0006508">
    <property type="term" value="P:proteolysis"/>
    <property type="evidence" value="ECO:0007669"/>
    <property type="project" value="InterPro"/>
</dbReference>
<proteinExistence type="inferred from homology"/>
<dbReference type="Pfam" id="PF00656">
    <property type="entry name" value="Peptidase_C14"/>
    <property type="match status" value="1"/>
</dbReference>
<dbReference type="EMBL" id="LATX01002209">
    <property type="protein sequence ID" value="KTB32640.1"/>
    <property type="molecule type" value="Genomic_DNA"/>
</dbReference>
<dbReference type="InterPro" id="IPR011600">
    <property type="entry name" value="Pept_C14_caspase"/>
</dbReference>
<dbReference type="InterPro" id="IPR050452">
    <property type="entry name" value="Metacaspase"/>
</dbReference>